<organism evidence="6 7">
    <name type="scientific">Hoylesella pleuritidis F0068</name>
    <dbReference type="NCBI Taxonomy" id="1081904"/>
    <lineage>
        <taxon>Bacteria</taxon>
        <taxon>Pseudomonadati</taxon>
        <taxon>Bacteroidota</taxon>
        <taxon>Bacteroidia</taxon>
        <taxon>Bacteroidales</taxon>
        <taxon>Prevotellaceae</taxon>
        <taxon>Hoylesella</taxon>
    </lineage>
</organism>
<dbReference type="GO" id="GO:0043590">
    <property type="term" value="C:bacterial nucleoid"/>
    <property type="evidence" value="ECO:0007669"/>
    <property type="project" value="TreeGrafter"/>
</dbReference>
<keyword evidence="1 4" id="KW-0227">DNA damage</keyword>
<name>U2L0L4_9BACT</name>
<sequence>MQIKTRAIVLNSVKFGESQRIVDFLTEQSGRLSFICRQPKSARSRVRKSFFQPMTVVEITFDYRQRVRLQHIKEESIALPFASIPFEPYKLSISLFLAEFLYYATRSEQADLPLFNYVVNSLAWLDGAHKSFSNFHLVFMMRLSRFLGFYPNLDGYQEGDFFDLRNSIFTPEPPLHADFLCPDEAAKISLLMRMNYETMHLFAMSRAERNRCIELITAYYRLHLPNFPELKSLSVVRELFS</sequence>
<keyword evidence="7" id="KW-1185">Reference proteome</keyword>
<keyword evidence="3 4" id="KW-0234">DNA repair</keyword>
<comment type="function">
    <text evidence="4">Involved in DNA repair and RecF pathway recombination.</text>
</comment>
<reference evidence="6 7" key="1">
    <citation type="submission" date="2013-08" db="EMBL/GenBank/DDBJ databases">
        <authorList>
            <person name="Durkin A.S."/>
            <person name="Haft D.R."/>
            <person name="McCorrison J."/>
            <person name="Torralba M."/>
            <person name="Gillis M."/>
            <person name="Haft D.H."/>
            <person name="Methe B."/>
            <person name="Sutton G."/>
            <person name="Nelson K.E."/>
        </authorList>
    </citation>
    <scope>NUCLEOTIDE SEQUENCE [LARGE SCALE GENOMIC DNA]</scope>
    <source>
        <strain evidence="6 7">F0068</strain>
    </source>
</reference>
<dbReference type="GO" id="GO:0006310">
    <property type="term" value="P:DNA recombination"/>
    <property type="evidence" value="ECO:0007669"/>
    <property type="project" value="UniProtKB-UniRule"/>
</dbReference>
<dbReference type="InterPro" id="IPR003717">
    <property type="entry name" value="RecO"/>
</dbReference>
<evidence type="ECO:0000256" key="1">
    <source>
        <dbReference type="ARBA" id="ARBA00022763"/>
    </source>
</evidence>
<dbReference type="SUPFAM" id="SSF57863">
    <property type="entry name" value="ArfGap/RecO-like zinc finger"/>
    <property type="match status" value="1"/>
</dbReference>
<evidence type="ECO:0000313" key="7">
    <source>
        <dbReference type="Proteomes" id="UP000016600"/>
    </source>
</evidence>
<dbReference type="NCBIfam" id="TIGR00613">
    <property type="entry name" value="reco"/>
    <property type="match status" value="1"/>
</dbReference>
<gene>
    <name evidence="4 6" type="primary">recO</name>
    <name evidence="6" type="ORF">HMPREF1218_0807</name>
</gene>
<dbReference type="Gene3D" id="2.40.50.140">
    <property type="entry name" value="Nucleic acid-binding proteins"/>
    <property type="match status" value="1"/>
</dbReference>
<dbReference type="PANTHER" id="PTHR33991:SF1">
    <property type="entry name" value="DNA REPAIR PROTEIN RECO"/>
    <property type="match status" value="1"/>
</dbReference>
<dbReference type="AlphaFoldDB" id="U2L0L4"/>
<dbReference type="SUPFAM" id="SSF50249">
    <property type="entry name" value="Nucleic acid-binding proteins"/>
    <property type="match status" value="1"/>
</dbReference>
<dbReference type="Pfam" id="PF11967">
    <property type="entry name" value="RecO_N"/>
    <property type="match status" value="1"/>
</dbReference>
<dbReference type="InterPro" id="IPR037278">
    <property type="entry name" value="ARFGAP/RecO"/>
</dbReference>
<evidence type="ECO:0000256" key="2">
    <source>
        <dbReference type="ARBA" id="ARBA00023172"/>
    </source>
</evidence>
<feature type="domain" description="DNA replication/recombination mediator RecO N-terminal" evidence="5">
    <location>
        <begin position="1"/>
        <end position="77"/>
    </location>
</feature>
<protein>
    <recommendedName>
        <fullName evidence="4">DNA repair protein RecO</fullName>
    </recommendedName>
    <alternativeName>
        <fullName evidence="4">Recombination protein O</fullName>
    </alternativeName>
</protein>
<evidence type="ECO:0000259" key="5">
    <source>
        <dbReference type="Pfam" id="PF11967"/>
    </source>
</evidence>
<dbReference type="GO" id="GO:0006302">
    <property type="term" value="P:double-strand break repair"/>
    <property type="evidence" value="ECO:0007669"/>
    <property type="project" value="TreeGrafter"/>
</dbReference>
<dbReference type="Pfam" id="PF02565">
    <property type="entry name" value="RecO_C"/>
    <property type="match status" value="1"/>
</dbReference>
<keyword evidence="2 4" id="KW-0233">DNA recombination</keyword>
<evidence type="ECO:0000313" key="6">
    <source>
        <dbReference type="EMBL" id="ERJ97910.1"/>
    </source>
</evidence>
<dbReference type="RefSeq" id="WP_021584935.1">
    <property type="nucleotide sequence ID" value="NZ_AWET01000051.1"/>
</dbReference>
<dbReference type="InterPro" id="IPR012340">
    <property type="entry name" value="NA-bd_OB-fold"/>
</dbReference>
<evidence type="ECO:0000256" key="3">
    <source>
        <dbReference type="ARBA" id="ARBA00023204"/>
    </source>
</evidence>
<dbReference type="Proteomes" id="UP000016600">
    <property type="component" value="Unassembled WGS sequence"/>
</dbReference>
<dbReference type="PATRIC" id="fig|1081904.3.peg.2302"/>
<dbReference type="EMBL" id="AWET01000051">
    <property type="protein sequence ID" value="ERJ97910.1"/>
    <property type="molecule type" value="Genomic_DNA"/>
</dbReference>
<dbReference type="PANTHER" id="PTHR33991">
    <property type="entry name" value="DNA REPAIR PROTEIN RECO"/>
    <property type="match status" value="1"/>
</dbReference>
<comment type="similarity">
    <text evidence="4">Belongs to the RecO family.</text>
</comment>
<proteinExistence type="inferred from homology"/>
<dbReference type="HAMAP" id="MF_00201">
    <property type="entry name" value="RecO"/>
    <property type="match status" value="1"/>
</dbReference>
<evidence type="ECO:0000256" key="4">
    <source>
        <dbReference type="HAMAP-Rule" id="MF_00201"/>
    </source>
</evidence>
<comment type="caution">
    <text evidence="6">The sequence shown here is derived from an EMBL/GenBank/DDBJ whole genome shotgun (WGS) entry which is preliminary data.</text>
</comment>
<accession>U2L0L4</accession>
<dbReference type="InterPro" id="IPR022572">
    <property type="entry name" value="DNA_rep/recomb_RecO_N"/>
</dbReference>